<proteinExistence type="predicted"/>
<dbReference type="InParanoid" id="A0A2K1L779"/>
<reference evidence="1 3" key="2">
    <citation type="journal article" date="2018" name="Plant J.">
        <title>The Physcomitrella patens chromosome-scale assembly reveals moss genome structure and evolution.</title>
        <authorList>
            <person name="Lang D."/>
            <person name="Ullrich K.K."/>
            <person name="Murat F."/>
            <person name="Fuchs J."/>
            <person name="Jenkins J."/>
            <person name="Haas F.B."/>
            <person name="Piednoel M."/>
            <person name="Gundlach H."/>
            <person name="Van Bel M."/>
            <person name="Meyberg R."/>
            <person name="Vives C."/>
            <person name="Morata J."/>
            <person name="Symeonidi A."/>
            <person name="Hiss M."/>
            <person name="Muchero W."/>
            <person name="Kamisugi Y."/>
            <person name="Saleh O."/>
            <person name="Blanc G."/>
            <person name="Decker E.L."/>
            <person name="van Gessel N."/>
            <person name="Grimwood J."/>
            <person name="Hayes R.D."/>
            <person name="Graham S.W."/>
            <person name="Gunter L.E."/>
            <person name="McDaniel S.F."/>
            <person name="Hoernstein S.N.W."/>
            <person name="Larsson A."/>
            <person name="Li F.W."/>
            <person name="Perroud P.F."/>
            <person name="Phillips J."/>
            <person name="Ranjan P."/>
            <person name="Rokshar D.S."/>
            <person name="Rothfels C.J."/>
            <person name="Schneider L."/>
            <person name="Shu S."/>
            <person name="Stevenson D.W."/>
            <person name="Thummler F."/>
            <person name="Tillich M."/>
            <person name="Villarreal Aguilar J.C."/>
            <person name="Widiez T."/>
            <person name="Wong G.K."/>
            <person name="Wymore A."/>
            <person name="Zhang Y."/>
            <person name="Zimmer A.D."/>
            <person name="Quatrano R.S."/>
            <person name="Mayer K.F.X."/>
            <person name="Goodstein D."/>
            <person name="Casacuberta J.M."/>
            <person name="Vandepoele K."/>
            <person name="Reski R."/>
            <person name="Cuming A.C."/>
            <person name="Tuskan G.A."/>
            <person name="Maumus F."/>
            <person name="Salse J."/>
            <person name="Schmutz J."/>
            <person name="Rensing S.A."/>
        </authorList>
    </citation>
    <scope>NUCLEOTIDE SEQUENCE [LARGE SCALE GENOMIC DNA]</scope>
    <source>
        <strain evidence="2 3">cv. Gransden 2004</strain>
    </source>
</reference>
<organism evidence="1">
    <name type="scientific">Physcomitrium patens</name>
    <name type="common">Spreading-leaved earth moss</name>
    <name type="synonym">Physcomitrella patens</name>
    <dbReference type="NCBI Taxonomy" id="3218"/>
    <lineage>
        <taxon>Eukaryota</taxon>
        <taxon>Viridiplantae</taxon>
        <taxon>Streptophyta</taxon>
        <taxon>Embryophyta</taxon>
        <taxon>Bryophyta</taxon>
        <taxon>Bryophytina</taxon>
        <taxon>Bryopsida</taxon>
        <taxon>Funariidae</taxon>
        <taxon>Funariales</taxon>
        <taxon>Funariaceae</taxon>
        <taxon>Physcomitrium</taxon>
    </lineage>
</organism>
<dbReference type="Proteomes" id="UP000006727">
    <property type="component" value="Chromosome 1"/>
</dbReference>
<evidence type="ECO:0000313" key="2">
    <source>
        <dbReference type="EnsemblPlants" id="Pp3c1_7260V3.1"/>
    </source>
</evidence>
<gene>
    <name evidence="1" type="ORF">PHYPA_000319</name>
</gene>
<evidence type="ECO:0000313" key="1">
    <source>
        <dbReference type="EMBL" id="PNR61895.1"/>
    </source>
</evidence>
<protein>
    <submittedName>
        <fullName evidence="1 2">Uncharacterized protein</fullName>
    </submittedName>
</protein>
<dbReference type="AlphaFoldDB" id="A0A2K1L779"/>
<dbReference type="EnsemblPlants" id="Pp3c1_7260V3.1">
    <property type="protein sequence ID" value="Pp3c1_7260V3.1"/>
    <property type="gene ID" value="Pp3c1_7260"/>
</dbReference>
<dbReference type="Gramene" id="Pp3c1_7260V3.1">
    <property type="protein sequence ID" value="Pp3c1_7260V3.1"/>
    <property type="gene ID" value="Pp3c1_7260"/>
</dbReference>
<evidence type="ECO:0000313" key="3">
    <source>
        <dbReference type="Proteomes" id="UP000006727"/>
    </source>
</evidence>
<reference evidence="2" key="3">
    <citation type="submission" date="2020-12" db="UniProtKB">
        <authorList>
            <consortium name="EnsemblPlants"/>
        </authorList>
    </citation>
    <scope>IDENTIFICATION</scope>
</reference>
<keyword evidence="3" id="KW-1185">Reference proteome</keyword>
<reference evidence="1 3" key="1">
    <citation type="journal article" date="2008" name="Science">
        <title>The Physcomitrella genome reveals evolutionary insights into the conquest of land by plants.</title>
        <authorList>
            <person name="Rensing S."/>
            <person name="Lang D."/>
            <person name="Zimmer A."/>
            <person name="Terry A."/>
            <person name="Salamov A."/>
            <person name="Shapiro H."/>
            <person name="Nishiyama T."/>
            <person name="Perroud P.-F."/>
            <person name="Lindquist E."/>
            <person name="Kamisugi Y."/>
            <person name="Tanahashi T."/>
            <person name="Sakakibara K."/>
            <person name="Fujita T."/>
            <person name="Oishi K."/>
            <person name="Shin-I T."/>
            <person name="Kuroki Y."/>
            <person name="Toyoda A."/>
            <person name="Suzuki Y."/>
            <person name="Hashimoto A."/>
            <person name="Yamaguchi K."/>
            <person name="Sugano A."/>
            <person name="Kohara Y."/>
            <person name="Fujiyama A."/>
            <person name="Anterola A."/>
            <person name="Aoki S."/>
            <person name="Ashton N."/>
            <person name="Barbazuk W.B."/>
            <person name="Barker E."/>
            <person name="Bennetzen J."/>
            <person name="Bezanilla M."/>
            <person name="Blankenship R."/>
            <person name="Cho S.H."/>
            <person name="Dutcher S."/>
            <person name="Estelle M."/>
            <person name="Fawcett J.A."/>
            <person name="Gundlach H."/>
            <person name="Hanada K."/>
            <person name="Heyl A."/>
            <person name="Hicks K.A."/>
            <person name="Hugh J."/>
            <person name="Lohr M."/>
            <person name="Mayer K."/>
            <person name="Melkozernov A."/>
            <person name="Murata T."/>
            <person name="Nelson D."/>
            <person name="Pils B."/>
            <person name="Prigge M."/>
            <person name="Reiss B."/>
            <person name="Renner T."/>
            <person name="Rombauts S."/>
            <person name="Rushton P."/>
            <person name="Sanderfoot A."/>
            <person name="Schween G."/>
            <person name="Shiu S.-H."/>
            <person name="Stueber K."/>
            <person name="Theodoulou F.L."/>
            <person name="Tu H."/>
            <person name="Van de Peer Y."/>
            <person name="Verrier P.J."/>
            <person name="Waters E."/>
            <person name="Wood A."/>
            <person name="Yang L."/>
            <person name="Cove D."/>
            <person name="Cuming A."/>
            <person name="Hasebe M."/>
            <person name="Lucas S."/>
            <person name="Mishler D.B."/>
            <person name="Reski R."/>
            <person name="Grigoriev I."/>
            <person name="Quatrano R.S."/>
            <person name="Boore J.L."/>
        </authorList>
    </citation>
    <scope>NUCLEOTIDE SEQUENCE [LARGE SCALE GENOMIC DNA]</scope>
    <source>
        <strain evidence="2 3">cv. Gransden 2004</strain>
    </source>
</reference>
<accession>A0A2K1L779</accession>
<dbReference type="PaxDb" id="3218-PP1S38_317V6.1"/>
<name>A0A2K1L779_PHYPA</name>
<sequence length="40" mass="4567">MVRKVMQKIGSTIEWVQVANKNSFKDDFIGFFVTSKSNGE</sequence>
<dbReference type="EMBL" id="ABEU02000001">
    <property type="protein sequence ID" value="PNR61895.1"/>
    <property type="molecule type" value="Genomic_DNA"/>
</dbReference>